<feature type="region of interest" description="Disordered" evidence="6">
    <location>
        <begin position="109"/>
        <end position="277"/>
    </location>
</feature>
<keyword evidence="4" id="KW-0863">Zinc-finger</keyword>
<keyword evidence="3" id="KW-0597">Phosphoprotein</keyword>
<evidence type="ECO:0000313" key="8">
    <source>
        <dbReference type="EMBL" id="CAK8677316.1"/>
    </source>
</evidence>
<sequence>MTDSDVQLSPRLPRGGVNGIIENNFARKKKSGVSILQVFSRKSEEDLLSGADRRSSIVDFIKGKEKKSMKHSRTNSEGLLSPTWGLDETPVIPEPKPVKKKRNFHTWSWRRNPPEMSPLEESRKERKSPKLGTNFSSIGKGRKGKRAGLNTMTFAAPESAPNSPSALEQNHAPSSLSGLFGEGSESSEYIEIRCDPPTRHRNSIASENDDSGDFDVISTGSPDEGRLSRNSSITSRSSMSAMPVSPNRPPITPSRERGSPRMFRRINSNLSPRQKRRARHLMERFEKERSSSVTSEGDRGALCDVNEEVFNTWDGRNAMTLPRPNKKDTLEGSDVSKDQNKKRPSIIRPQSMMISRPPHYAVGNPATGYPAASQANQRSTSRPISVVGANSMYGNSLQEFPQNHNNRSNRSSYYEEEDGGSPVTYSMKDMISGSIESLDEASLDTAELEKDPDLSLKVDEPETWSTTIDRKTLKKMEKKDIKRQENIFEFIQTERNYLTILKIMQKIYAQGLLREAHMSPRVVDQLFPLIDEHVEFVTQFVHKLRDRQNDSKVVDRIGDLLVAQWRNESGATMKRLLGDFCSHQNEITSLYKELVKTDKKVLAFMKKCDKNPLTRRQDVPACALLVTQRITKYPIMLQTLLENTIKKGHKEDHENLERALELSREIAKDVDDQVRAHEKQQLLKEIHEKTESKSATTFKGNRKFDRRDFKRKNRKLVYSSSTVQWNIINSKKPTDVLFLVLSDCIVFLQENNGKYSFPSGQPAAVSLHKLIVREVAYDERGLLLMSMSSQQMYKLKLTSINDCKTIAQVLNVAIPNCPDDDEGVSSEDEEEKRLHERLNEVQTRIAQLEEKDEKINRLLIEKMILFKSLAESVDQGSAVANIHSHIPMFSFSDGDESGNNNKNLLPSGKPILVRAIEQVSKLSQACYDAGGLSRHSSNVGEQESGPHLTPGAPKRSDTFGGFDNGKEPPSPRSKWLISSQSEGKLSDFEANQSSSDSNRDSGLIESEISVRQSGSEGSIVKAWEPGSEDVASTDGADPNEGYLPPTSDQVSTLTSLAQLLNQFLSISCQQDTLLEKLKFQLTLDRPSSKRRSNLQEAELKRNQLKHQEQMDDLRKQQQQLKSEQDSFLRTRERFEKSMNAEKSEIESEKARIVRERQEAEKFKEEMIKSKEYYQHETKRLKDIQRKSHGEMHSSASTSALSSAQNRNNSNNSLSDALDASDSRVSSSKSQSSLHSSESARRAPSSPTYTTAAEYPRTFPFPKRDSVLPPGAAAVPEIPLHLKYSATNQMTTMQVPKHQELSKGLSKLASTSKHSSKGSADKVGVHQMIPSKLSKLGSQHHNSSSKRPHNV</sequence>
<name>A0ABP0FF01_CLALP</name>
<evidence type="ECO:0000256" key="2">
    <source>
        <dbReference type="ARBA" id="ARBA00022490"/>
    </source>
</evidence>
<feature type="region of interest" description="Disordered" evidence="6">
    <location>
        <begin position="1102"/>
        <end position="1148"/>
    </location>
</feature>
<keyword evidence="2" id="KW-0963">Cytoplasm</keyword>
<dbReference type="PANTHER" id="PTHR13944">
    <property type="entry name" value="AGAP007712-PA"/>
    <property type="match status" value="1"/>
</dbReference>
<feature type="compositionally biased region" description="Polar residues" evidence="6">
    <location>
        <begin position="373"/>
        <end position="382"/>
    </location>
</feature>
<evidence type="ECO:0000256" key="1">
    <source>
        <dbReference type="ARBA" id="ARBA00004496"/>
    </source>
</evidence>
<accession>A0ABP0FF01</accession>
<evidence type="ECO:0000256" key="3">
    <source>
        <dbReference type="ARBA" id="ARBA00022553"/>
    </source>
</evidence>
<feature type="region of interest" description="Disordered" evidence="6">
    <location>
        <begin position="1184"/>
        <end position="1266"/>
    </location>
</feature>
<feature type="region of interest" description="Disordered" evidence="6">
    <location>
        <begin position="933"/>
        <end position="1048"/>
    </location>
</feature>
<dbReference type="Gene3D" id="2.30.29.30">
    <property type="entry name" value="Pleckstrin-homology domain (PH domain)/Phosphotyrosine-binding domain (PTB)"/>
    <property type="match status" value="1"/>
</dbReference>
<protein>
    <recommendedName>
        <fullName evidence="7">DH domain-containing protein</fullName>
    </recommendedName>
</protein>
<feature type="domain" description="DH" evidence="7">
    <location>
        <begin position="482"/>
        <end position="673"/>
    </location>
</feature>
<dbReference type="InterPro" id="IPR035899">
    <property type="entry name" value="DBL_dom_sf"/>
</dbReference>
<feature type="coiled-coil region" evidence="5">
    <location>
        <begin position="831"/>
        <end position="858"/>
    </location>
</feature>
<dbReference type="InterPro" id="IPR051632">
    <property type="entry name" value="Rho_GEF"/>
</dbReference>
<comment type="subcellular location">
    <subcellularLocation>
        <location evidence="1">Cytoplasm</location>
    </subcellularLocation>
</comment>
<dbReference type="SUPFAM" id="SSF48065">
    <property type="entry name" value="DBL homology domain (DH-domain)"/>
    <property type="match status" value="1"/>
</dbReference>
<dbReference type="PANTHER" id="PTHR13944:SF21">
    <property type="entry name" value="CYSTS, ISOFORM C"/>
    <property type="match status" value="1"/>
</dbReference>
<feature type="region of interest" description="Disordered" evidence="6">
    <location>
        <begin position="316"/>
        <end position="382"/>
    </location>
</feature>
<feature type="compositionally biased region" description="Polar residues" evidence="6">
    <location>
        <begin position="976"/>
        <end position="996"/>
    </location>
</feature>
<feature type="compositionally biased region" description="Low complexity" evidence="6">
    <location>
        <begin position="228"/>
        <end position="240"/>
    </location>
</feature>
<keyword evidence="5" id="KW-0175">Coiled coil</keyword>
<feature type="compositionally biased region" description="Polar residues" evidence="6">
    <location>
        <begin position="395"/>
        <end position="404"/>
    </location>
</feature>
<dbReference type="Pfam" id="PF00621">
    <property type="entry name" value="RhoGEF"/>
    <property type="match status" value="1"/>
</dbReference>
<dbReference type="Pfam" id="PF17838">
    <property type="entry name" value="PH_16"/>
    <property type="match status" value="1"/>
</dbReference>
<feature type="compositionally biased region" description="Low complexity" evidence="6">
    <location>
        <begin position="155"/>
        <end position="166"/>
    </location>
</feature>
<feature type="compositionally biased region" description="Basic and acidic residues" evidence="6">
    <location>
        <begin position="1102"/>
        <end position="1115"/>
    </location>
</feature>
<feature type="compositionally biased region" description="Basic and acidic residues" evidence="6">
    <location>
        <begin position="1122"/>
        <end position="1148"/>
    </location>
</feature>
<feature type="compositionally biased region" description="Low complexity" evidence="6">
    <location>
        <begin position="174"/>
        <end position="187"/>
    </location>
</feature>
<keyword evidence="4" id="KW-0479">Metal-binding</keyword>
<dbReference type="SMART" id="SM00325">
    <property type="entry name" value="RhoGEF"/>
    <property type="match status" value="1"/>
</dbReference>
<evidence type="ECO:0000313" key="9">
    <source>
        <dbReference type="Proteomes" id="UP001642483"/>
    </source>
</evidence>
<dbReference type="PROSITE" id="PS50010">
    <property type="entry name" value="DH_2"/>
    <property type="match status" value="1"/>
</dbReference>
<evidence type="ECO:0000256" key="4">
    <source>
        <dbReference type="ARBA" id="ARBA00022771"/>
    </source>
</evidence>
<comment type="caution">
    <text evidence="8">The sequence shown here is derived from an EMBL/GenBank/DDBJ whole genome shotgun (WGS) entry which is preliminary data.</text>
</comment>
<dbReference type="SUPFAM" id="SSF50729">
    <property type="entry name" value="PH domain-like"/>
    <property type="match status" value="1"/>
</dbReference>
<dbReference type="EMBL" id="CAWYQH010000046">
    <property type="protein sequence ID" value="CAK8677316.1"/>
    <property type="molecule type" value="Genomic_DNA"/>
</dbReference>
<dbReference type="Proteomes" id="UP001642483">
    <property type="component" value="Unassembled WGS sequence"/>
</dbReference>
<feature type="region of interest" description="Disordered" evidence="6">
    <location>
        <begin position="1295"/>
        <end position="1350"/>
    </location>
</feature>
<dbReference type="InterPro" id="IPR011993">
    <property type="entry name" value="PH-like_dom_sf"/>
</dbReference>
<dbReference type="InterPro" id="IPR000219">
    <property type="entry name" value="DH_dom"/>
</dbReference>
<gene>
    <name evidence="8" type="ORF">CVLEPA_LOCUS6705</name>
</gene>
<reference evidence="8 9" key="1">
    <citation type="submission" date="2024-02" db="EMBL/GenBank/DDBJ databases">
        <authorList>
            <person name="Daric V."/>
            <person name="Darras S."/>
        </authorList>
    </citation>
    <scope>NUCLEOTIDE SEQUENCE [LARGE SCALE GENOMIC DNA]</scope>
</reference>
<feature type="region of interest" description="Disordered" evidence="6">
    <location>
        <begin position="395"/>
        <end position="421"/>
    </location>
</feature>
<dbReference type="InterPro" id="IPR041020">
    <property type="entry name" value="PH_16"/>
</dbReference>
<keyword evidence="4" id="KW-0862">Zinc</keyword>
<dbReference type="CDD" id="cd00160">
    <property type="entry name" value="RhoGEF"/>
    <property type="match status" value="1"/>
</dbReference>
<dbReference type="Gene3D" id="1.20.900.10">
    <property type="entry name" value="Dbl homology (DH) domain"/>
    <property type="match status" value="1"/>
</dbReference>
<keyword evidence="9" id="KW-1185">Reference proteome</keyword>
<feature type="compositionally biased region" description="Low complexity" evidence="6">
    <location>
        <begin position="1193"/>
        <end position="1246"/>
    </location>
</feature>
<feature type="compositionally biased region" description="Basic and acidic residues" evidence="6">
    <location>
        <begin position="325"/>
        <end position="341"/>
    </location>
</feature>
<evidence type="ECO:0000259" key="7">
    <source>
        <dbReference type="PROSITE" id="PS50010"/>
    </source>
</evidence>
<evidence type="ECO:0000256" key="5">
    <source>
        <dbReference type="SAM" id="Coils"/>
    </source>
</evidence>
<proteinExistence type="predicted"/>
<evidence type="ECO:0000256" key="6">
    <source>
        <dbReference type="SAM" id="MobiDB-lite"/>
    </source>
</evidence>
<organism evidence="8 9">
    <name type="scientific">Clavelina lepadiformis</name>
    <name type="common">Light-bulb sea squirt</name>
    <name type="synonym">Ascidia lepadiformis</name>
    <dbReference type="NCBI Taxonomy" id="159417"/>
    <lineage>
        <taxon>Eukaryota</taxon>
        <taxon>Metazoa</taxon>
        <taxon>Chordata</taxon>
        <taxon>Tunicata</taxon>
        <taxon>Ascidiacea</taxon>
        <taxon>Aplousobranchia</taxon>
        <taxon>Clavelinidae</taxon>
        <taxon>Clavelina</taxon>
    </lineage>
</organism>